<dbReference type="InterPro" id="IPR007487">
    <property type="entry name" value="ABC_transpt-TYRBP-like"/>
</dbReference>
<feature type="signal peptide" evidence="1">
    <location>
        <begin position="1"/>
        <end position="24"/>
    </location>
</feature>
<evidence type="ECO:0000313" key="2">
    <source>
        <dbReference type="EMBL" id="POB04525.1"/>
    </source>
</evidence>
<keyword evidence="3" id="KW-1185">Reference proteome</keyword>
<dbReference type="PANTHER" id="PTHR35271">
    <property type="entry name" value="ABC TRANSPORTER, SUBSTRATE-BINDING LIPOPROTEIN-RELATED"/>
    <property type="match status" value="1"/>
</dbReference>
<dbReference type="EMBL" id="PPSK01000004">
    <property type="protein sequence ID" value="POB04525.1"/>
    <property type="molecule type" value="Genomic_DNA"/>
</dbReference>
<dbReference type="PANTHER" id="PTHR35271:SF1">
    <property type="entry name" value="ABC TRANSPORTER, SUBSTRATE-BINDING LIPOPROTEIN"/>
    <property type="match status" value="1"/>
</dbReference>
<organism evidence="2 3">
    <name type="scientific">Halopseudomonas oceani</name>
    <dbReference type="NCBI Taxonomy" id="1708783"/>
    <lineage>
        <taxon>Bacteria</taxon>
        <taxon>Pseudomonadati</taxon>
        <taxon>Pseudomonadota</taxon>
        <taxon>Gammaproteobacteria</taxon>
        <taxon>Pseudomonadales</taxon>
        <taxon>Pseudomonadaceae</taxon>
        <taxon>Halopseudomonas</taxon>
    </lineage>
</organism>
<comment type="caution">
    <text evidence="2">The sequence shown here is derived from an EMBL/GenBank/DDBJ whole genome shotgun (WGS) entry which is preliminary data.</text>
</comment>
<dbReference type="AlphaFoldDB" id="A0A2P4EWZ4"/>
<sequence length="294" mass="31535">MKHWLTARLPVVLLCWLLAPMASAAQYAVIVPGNSALTQRFVDTLGTALPNATLVTLSLGEAIPVGTDAVITMGRSSLDDRLRRSDALPTLATYITGESLQDYPQAGRRFHSLLANPKPARQVALARLLVPGARRMGILISAGTRNQLPEWQLAVERSAAKLVSVDVTPEDNLTRQLVDIITDSDILLGTDDSQIYNADNLKSILLTSYSRNKVLIGPSAPFIQAGSLSTTYSTPDDMARSAAALLSRGLPDSGTTYPQYFSVLSNAQVARSLGIPLPDEATLASRLAELEQAQ</sequence>
<evidence type="ECO:0008006" key="4">
    <source>
        <dbReference type="Google" id="ProtNLM"/>
    </source>
</evidence>
<dbReference type="Proteomes" id="UP000243451">
    <property type="component" value="Unassembled WGS sequence"/>
</dbReference>
<feature type="chain" id="PRO_5015199809" description="ABC transporter substrate-binding protein" evidence="1">
    <location>
        <begin position="25"/>
        <end position="294"/>
    </location>
</feature>
<reference evidence="2 3" key="1">
    <citation type="submission" date="2018-01" db="EMBL/GenBank/DDBJ databases">
        <title>Draft genome of the type strain Pseudomonas oceani DSM 100277 isolated from the deep water in Okinawa trough, northwestern Pacific Ocean.</title>
        <authorList>
            <person name="Gomila M."/>
            <person name="Mulet M."/>
            <person name="Garcia-Valdes E."/>
            <person name="Lalucat J."/>
        </authorList>
    </citation>
    <scope>NUCLEOTIDE SEQUENCE [LARGE SCALE GENOMIC DNA]</scope>
    <source>
        <strain evidence="2 3">DSM 100277</strain>
    </source>
</reference>
<protein>
    <recommendedName>
        <fullName evidence="4">ABC transporter substrate-binding protein</fullName>
    </recommendedName>
</protein>
<accession>A0A2P4EWZ4</accession>
<dbReference type="RefSeq" id="WP_104737572.1">
    <property type="nucleotide sequence ID" value="NZ_BMHR01000003.1"/>
</dbReference>
<gene>
    <name evidence="2" type="ORF">C1949_06005</name>
</gene>
<proteinExistence type="predicted"/>
<dbReference type="OrthoDB" id="9178917at2"/>
<dbReference type="Gene3D" id="3.40.50.2300">
    <property type="match status" value="1"/>
</dbReference>
<name>A0A2P4EWZ4_9GAMM</name>
<evidence type="ECO:0000313" key="3">
    <source>
        <dbReference type="Proteomes" id="UP000243451"/>
    </source>
</evidence>
<keyword evidence="1" id="KW-0732">Signal</keyword>
<evidence type="ECO:0000256" key="1">
    <source>
        <dbReference type="SAM" id="SignalP"/>
    </source>
</evidence>